<dbReference type="Proteomes" id="UP000800200">
    <property type="component" value="Unassembled WGS sequence"/>
</dbReference>
<reference evidence="1" key="1">
    <citation type="journal article" date="2020" name="Stud. Mycol.">
        <title>101 Dothideomycetes genomes: a test case for predicting lifestyles and emergence of pathogens.</title>
        <authorList>
            <person name="Haridas S."/>
            <person name="Albert R."/>
            <person name="Binder M."/>
            <person name="Bloem J."/>
            <person name="Labutti K."/>
            <person name="Salamov A."/>
            <person name="Andreopoulos B."/>
            <person name="Baker S."/>
            <person name="Barry K."/>
            <person name="Bills G."/>
            <person name="Bluhm B."/>
            <person name="Cannon C."/>
            <person name="Castanera R."/>
            <person name="Culley D."/>
            <person name="Daum C."/>
            <person name="Ezra D."/>
            <person name="Gonzalez J."/>
            <person name="Henrissat B."/>
            <person name="Kuo A."/>
            <person name="Liang C."/>
            <person name="Lipzen A."/>
            <person name="Lutzoni F."/>
            <person name="Magnuson J."/>
            <person name="Mondo S."/>
            <person name="Nolan M."/>
            <person name="Ohm R."/>
            <person name="Pangilinan J."/>
            <person name="Park H.-J."/>
            <person name="Ramirez L."/>
            <person name="Alfaro M."/>
            <person name="Sun H."/>
            <person name="Tritt A."/>
            <person name="Yoshinaga Y."/>
            <person name="Zwiers L.-H."/>
            <person name="Turgeon B."/>
            <person name="Goodwin S."/>
            <person name="Spatafora J."/>
            <person name="Crous P."/>
            <person name="Grigoriev I."/>
        </authorList>
    </citation>
    <scope>NUCLEOTIDE SEQUENCE</scope>
    <source>
        <strain evidence="1">CBS 207.26</strain>
    </source>
</reference>
<evidence type="ECO:0000313" key="2">
    <source>
        <dbReference type="Proteomes" id="UP000800200"/>
    </source>
</evidence>
<accession>A0A6A6ETA4</accession>
<name>A0A6A6ETA4_9PEZI</name>
<keyword evidence="2" id="KW-1185">Reference proteome</keyword>
<gene>
    <name evidence="1" type="ORF">K469DRAFT_188378</name>
</gene>
<protein>
    <submittedName>
        <fullName evidence="1">Uncharacterized protein</fullName>
    </submittedName>
</protein>
<evidence type="ECO:0000313" key="1">
    <source>
        <dbReference type="EMBL" id="KAF2193968.1"/>
    </source>
</evidence>
<dbReference type="OrthoDB" id="5989428at2759"/>
<sequence>MLCILIQKYKQENAPVLDTGSLIQLIRLKTGVTPGIMHQNIIAIAILGRIILPVHSFLAIHPHSPLYTLIPRYTPSFPAIHPHSPLYTAIHPHSPLYTLIPRYTPSFPAIHPHSPLYTLIPLLFMSPP</sequence>
<organism evidence="1 2">
    <name type="scientific">Zopfia rhizophila CBS 207.26</name>
    <dbReference type="NCBI Taxonomy" id="1314779"/>
    <lineage>
        <taxon>Eukaryota</taxon>
        <taxon>Fungi</taxon>
        <taxon>Dikarya</taxon>
        <taxon>Ascomycota</taxon>
        <taxon>Pezizomycotina</taxon>
        <taxon>Dothideomycetes</taxon>
        <taxon>Dothideomycetes incertae sedis</taxon>
        <taxon>Zopfiaceae</taxon>
        <taxon>Zopfia</taxon>
    </lineage>
</organism>
<dbReference type="EMBL" id="ML994612">
    <property type="protein sequence ID" value="KAF2193968.1"/>
    <property type="molecule type" value="Genomic_DNA"/>
</dbReference>
<dbReference type="AlphaFoldDB" id="A0A6A6ETA4"/>
<proteinExistence type="predicted"/>